<proteinExistence type="predicted"/>
<dbReference type="AlphaFoldDB" id="A0AAU1U716"/>
<evidence type="ECO:0000256" key="3">
    <source>
        <dbReference type="SAM" id="MobiDB-lite"/>
    </source>
</evidence>
<dbReference type="EMBL" id="CP108195">
    <property type="protein sequence ID" value="WTS12243.1"/>
    <property type="molecule type" value="Genomic_DNA"/>
</dbReference>
<dbReference type="PROSITE" id="PS51186">
    <property type="entry name" value="GNAT"/>
    <property type="match status" value="1"/>
</dbReference>
<reference evidence="5" key="1">
    <citation type="submission" date="2022-10" db="EMBL/GenBank/DDBJ databases">
        <title>The complete genomes of actinobacterial strains from the NBC collection.</title>
        <authorList>
            <person name="Joergensen T.S."/>
            <person name="Alvarez Arevalo M."/>
            <person name="Sterndorff E.B."/>
            <person name="Faurdal D."/>
            <person name="Vuksanovic O."/>
            <person name="Mourched A.-S."/>
            <person name="Charusanti P."/>
            <person name="Shaw S."/>
            <person name="Blin K."/>
            <person name="Weber T."/>
        </authorList>
    </citation>
    <scope>NUCLEOTIDE SEQUENCE</scope>
    <source>
        <strain evidence="5">NBC_00119</strain>
    </source>
</reference>
<dbReference type="InterPro" id="IPR045039">
    <property type="entry name" value="NSI-like"/>
</dbReference>
<sequence length="124" mass="13197">MLRTAVGWASPSEAACQQALDGTSFGVVARHAERIVGMARLVGDAAMYSFIVDVVVHPDHQGAGLGRRMVDALVNWSNTHGIRTTLLIASSDVVPFYEPLGFTSDPSSFMKYAPDAPTASDSTK</sequence>
<evidence type="ECO:0000256" key="2">
    <source>
        <dbReference type="ARBA" id="ARBA00023315"/>
    </source>
</evidence>
<dbReference type="InterPro" id="IPR016181">
    <property type="entry name" value="Acyl_CoA_acyltransferase"/>
</dbReference>
<name>A0AAU1U716_9ACTN</name>
<accession>A0AAU1U716</accession>
<dbReference type="Gene3D" id="3.40.630.30">
    <property type="match status" value="1"/>
</dbReference>
<dbReference type="CDD" id="cd04301">
    <property type="entry name" value="NAT_SF"/>
    <property type="match status" value="1"/>
</dbReference>
<dbReference type="PANTHER" id="PTHR43626">
    <property type="entry name" value="ACYL-COA N-ACYLTRANSFERASE"/>
    <property type="match status" value="1"/>
</dbReference>
<protein>
    <submittedName>
        <fullName evidence="5">GNAT family N-acetyltransferase</fullName>
    </submittedName>
</protein>
<organism evidence="5">
    <name type="scientific">Streptomyces sp. NBC_00119</name>
    <dbReference type="NCBI Taxonomy" id="2975659"/>
    <lineage>
        <taxon>Bacteria</taxon>
        <taxon>Bacillati</taxon>
        <taxon>Actinomycetota</taxon>
        <taxon>Actinomycetes</taxon>
        <taxon>Kitasatosporales</taxon>
        <taxon>Streptomycetaceae</taxon>
        <taxon>Streptomyces</taxon>
    </lineage>
</organism>
<dbReference type="InterPro" id="IPR000182">
    <property type="entry name" value="GNAT_dom"/>
</dbReference>
<keyword evidence="1" id="KW-0808">Transferase</keyword>
<keyword evidence="2" id="KW-0012">Acyltransferase</keyword>
<evidence type="ECO:0000256" key="1">
    <source>
        <dbReference type="ARBA" id="ARBA00022679"/>
    </source>
</evidence>
<feature type="region of interest" description="Disordered" evidence="3">
    <location>
        <begin position="104"/>
        <end position="124"/>
    </location>
</feature>
<gene>
    <name evidence="5" type="ORF">OHU69_15075</name>
</gene>
<dbReference type="GO" id="GO:0005737">
    <property type="term" value="C:cytoplasm"/>
    <property type="evidence" value="ECO:0007669"/>
    <property type="project" value="TreeGrafter"/>
</dbReference>
<dbReference type="PANTHER" id="PTHR43626:SF4">
    <property type="entry name" value="GCN5-RELATED N-ACETYLTRANSFERASE 2, CHLOROPLASTIC"/>
    <property type="match status" value="1"/>
</dbReference>
<evidence type="ECO:0000259" key="4">
    <source>
        <dbReference type="PROSITE" id="PS51186"/>
    </source>
</evidence>
<dbReference type="GO" id="GO:0008080">
    <property type="term" value="F:N-acetyltransferase activity"/>
    <property type="evidence" value="ECO:0007669"/>
    <property type="project" value="InterPro"/>
</dbReference>
<dbReference type="SUPFAM" id="SSF55729">
    <property type="entry name" value="Acyl-CoA N-acyltransferases (Nat)"/>
    <property type="match status" value="1"/>
</dbReference>
<feature type="domain" description="N-acetyltransferase" evidence="4">
    <location>
        <begin position="1"/>
        <end position="124"/>
    </location>
</feature>
<dbReference type="Pfam" id="PF13673">
    <property type="entry name" value="Acetyltransf_10"/>
    <property type="match status" value="1"/>
</dbReference>
<evidence type="ECO:0000313" key="5">
    <source>
        <dbReference type="EMBL" id="WTS12243.1"/>
    </source>
</evidence>